<organism evidence="1 2">
    <name type="scientific">Candidatus Woesebacteria bacterium GW2011_GWA1_41_7</name>
    <dbReference type="NCBI Taxonomy" id="1618556"/>
    <lineage>
        <taxon>Bacteria</taxon>
        <taxon>Candidatus Woeseibacteriota</taxon>
    </lineage>
</organism>
<dbReference type="AlphaFoldDB" id="A0A0G0X249"/>
<accession>A0A0G0X249</accession>
<evidence type="ECO:0000313" key="1">
    <source>
        <dbReference type="EMBL" id="KKS18512.1"/>
    </source>
</evidence>
<dbReference type="EMBL" id="LCBU01000006">
    <property type="protein sequence ID" value="KKS18512.1"/>
    <property type="molecule type" value="Genomic_DNA"/>
</dbReference>
<reference evidence="1 2" key="1">
    <citation type="journal article" date="2015" name="Nature">
        <title>rRNA introns, odd ribosomes, and small enigmatic genomes across a large radiation of phyla.</title>
        <authorList>
            <person name="Brown C.T."/>
            <person name="Hug L.A."/>
            <person name="Thomas B.C."/>
            <person name="Sharon I."/>
            <person name="Castelle C.J."/>
            <person name="Singh A."/>
            <person name="Wilkins M.J."/>
            <person name="Williams K.H."/>
            <person name="Banfield J.F."/>
        </authorList>
    </citation>
    <scope>NUCLEOTIDE SEQUENCE [LARGE SCALE GENOMIC DNA]</scope>
</reference>
<comment type="caution">
    <text evidence="1">The sequence shown here is derived from an EMBL/GenBank/DDBJ whole genome shotgun (WGS) entry which is preliminary data.</text>
</comment>
<dbReference type="Proteomes" id="UP000033969">
    <property type="component" value="Unassembled WGS sequence"/>
</dbReference>
<protein>
    <submittedName>
        <fullName evidence="1">Uncharacterized protein</fullName>
    </submittedName>
</protein>
<sequence>EISAIPKSRKYVRKNIGDVKPPVVKSKRETAKENTKISKTTLEVGFKNFFLVKKETIM</sequence>
<proteinExistence type="predicted"/>
<name>A0A0G0X249_9BACT</name>
<feature type="non-terminal residue" evidence="1">
    <location>
        <position position="1"/>
    </location>
</feature>
<gene>
    <name evidence="1" type="ORF">UU74_C0006G0010</name>
</gene>
<evidence type="ECO:0000313" key="2">
    <source>
        <dbReference type="Proteomes" id="UP000033969"/>
    </source>
</evidence>